<gene>
    <name evidence="3" type="primary">Acan</name>
    <name evidence="3" type="ORF">AWC38_SpisGene5031</name>
</gene>
<keyword evidence="1" id="KW-1015">Disulfide bond</keyword>
<dbReference type="InterPro" id="IPR001304">
    <property type="entry name" value="C-type_lectin-like"/>
</dbReference>
<dbReference type="InterPro" id="IPR016187">
    <property type="entry name" value="CTDL_fold"/>
</dbReference>
<dbReference type="Pfam" id="PF00059">
    <property type="entry name" value="Lectin_C"/>
    <property type="match status" value="1"/>
</dbReference>
<sequence>MFHSEFGSSASSVISEISFISKLPSGWVTCELNNSSKTADPQDLIPSSGSQYYQMAETSHCTLEECTYKDGEEPYHIIARWFLDGADSDVSLFGGARYEEESGEKSLYLDGSGAHATTPAVDFNKTSFTIASWVKLQTPVNDPSPIYTDWSSNDEIKFLFIASEGKAKELRFGGFNQRSDWKPWLSGGSPPIDQWFQAAAVWDRQTSEVHLFLNSHKVGTQQVASDIFLAETSHTAYDIGLKRDNMGSLRGNLKNLTIISRALSVEEIANISGPVSAKILSFDTSMNWFAIIFLPCVAGCQTTKFVKEQDHALKNHVIKNVIAIQPLACVWQCVDTPLCFSMNIRSLPTGWVTCELNNSSKTADPQNVRFSPGTRYYQLAEVGHCTTEQCIYKDGENQQLDHVIKHWKLDESDGDVRSLPYDKWFHAAAVWDRDAHKAYLFLDGQEVGSQSVLSDAVPKDYDPSNIFDIGRKANTGKTLRGYLRDLMIIGSALTGEQIINKITEPSFDEAWIGFNDLDTEGTFHWLNGTRVTFTKWATGQPAAGTRHNVLFPNNNEDHDCVGMKFGEGTWNDIYFSRMEEIKQNRAIRVAIRALNIFSNLSKRNASKWGDTRQNLLLSLRLPKQHRAKAVQLYVLSNVGKDVIGHWILDGTDVDVSLFNGARYEEESTLGVKALYLDGLYAYATTPAVEFLRISFTMASWVKLEDPVRSPSTIYGYWKDPHLFRFTANLNNELQCEFHDHDAQGNLQGKIKFRAGTSKKDEWFLVAAAWDKTKKKAHLFLDGQRVGTHNGPGNFDPTEFKYTFFDIGLKRDGNHTLKGYLKNLIIVHSTLTGGEILSMTGKDVIGHWFLDGTDVDVSLFNGARYEEESTRAGKALYLDGLYAYGTTPAVKFLQSSFTLASWVKLEDLVRSPSTIYGYWKDPHLFRFTANLENKLHFQIKRGLQNLIELSAGSPTIDEWFLAAAVWDETKNEVYLYLNDSKVGNSGGPSNYNPPAYDYEFFDIGLKRDANHTMKGYLRNLMIVNSPLSTEEIFNMRDPNNEAFAGVWIGLNDVTTEGDFHWPDGSHVTYEKWHANEPNNTYKYQDCVQMLISDGTWDDTSCGKRLPFLCEKKH</sequence>
<feature type="domain" description="C-type lectin" evidence="2">
    <location>
        <begin position="486"/>
        <end position="572"/>
    </location>
</feature>
<dbReference type="Gene3D" id="2.60.120.200">
    <property type="match status" value="2"/>
</dbReference>
<dbReference type="SUPFAM" id="SSF49899">
    <property type="entry name" value="Concanavalin A-like lectins/glucanases"/>
    <property type="match status" value="4"/>
</dbReference>
<evidence type="ECO:0000313" key="4">
    <source>
        <dbReference type="Proteomes" id="UP000225706"/>
    </source>
</evidence>
<dbReference type="Pfam" id="PF13385">
    <property type="entry name" value="Laminin_G_3"/>
    <property type="match status" value="4"/>
</dbReference>
<evidence type="ECO:0000256" key="1">
    <source>
        <dbReference type="ARBA" id="ARBA00023157"/>
    </source>
</evidence>
<name>A0A2B4SLC6_STYPI</name>
<evidence type="ECO:0000259" key="2">
    <source>
        <dbReference type="PROSITE" id="PS50041"/>
    </source>
</evidence>
<accession>A0A2B4SLC6</accession>
<dbReference type="InterPro" id="IPR050111">
    <property type="entry name" value="C-type_lectin/snaclec_domain"/>
</dbReference>
<comment type="caution">
    <text evidence="3">The sequence shown here is derived from an EMBL/GenBank/DDBJ whole genome shotgun (WGS) entry which is preliminary data.</text>
</comment>
<dbReference type="Gene3D" id="3.10.100.10">
    <property type="entry name" value="Mannose-Binding Protein A, subunit A"/>
    <property type="match status" value="2"/>
</dbReference>
<dbReference type="InterPro" id="IPR016186">
    <property type="entry name" value="C-type_lectin-like/link_sf"/>
</dbReference>
<dbReference type="InterPro" id="IPR018378">
    <property type="entry name" value="C-type_lectin_CS"/>
</dbReference>
<dbReference type="EMBL" id="LSMT01000054">
    <property type="protein sequence ID" value="PFX30176.1"/>
    <property type="molecule type" value="Genomic_DNA"/>
</dbReference>
<reference evidence="4" key="1">
    <citation type="journal article" date="2017" name="bioRxiv">
        <title>Comparative analysis of the genomes of Stylophora pistillata and Acropora digitifera provides evidence for extensive differences between species of corals.</title>
        <authorList>
            <person name="Voolstra C.R."/>
            <person name="Li Y."/>
            <person name="Liew Y.J."/>
            <person name="Baumgarten S."/>
            <person name="Zoccola D."/>
            <person name="Flot J.-F."/>
            <person name="Tambutte S."/>
            <person name="Allemand D."/>
            <person name="Aranda M."/>
        </authorList>
    </citation>
    <scope>NUCLEOTIDE SEQUENCE [LARGE SCALE GENOMIC DNA]</scope>
</reference>
<evidence type="ECO:0000313" key="3">
    <source>
        <dbReference type="EMBL" id="PFX30176.1"/>
    </source>
</evidence>
<feature type="domain" description="C-type lectin" evidence="2">
    <location>
        <begin position="1019"/>
        <end position="1109"/>
    </location>
</feature>
<dbReference type="PANTHER" id="PTHR22803">
    <property type="entry name" value="MANNOSE, PHOSPHOLIPASE, LECTIN RECEPTOR RELATED"/>
    <property type="match status" value="1"/>
</dbReference>
<organism evidence="3 4">
    <name type="scientific">Stylophora pistillata</name>
    <name type="common">Smooth cauliflower coral</name>
    <dbReference type="NCBI Taxonomy" id="50429"/>
    <lineage>
        <taxon>Eukaryota</taxon>
        <taxon>Metazoa</taxon>
        <taxon>Cnidaria</taxon>
        <taxon>Anthozoa</taxon>
        <taxon>Hexacorallia</taxon>
        <taxon>Scleractinia</taxon>
        <taxon>Astrocoeniina</taxon>
        <taxon>Pocilloporidae</taxon>
        <taxon>Stylophora</taxon>
    </lineage>
</organism>
<dbReference type="AlphaFoldDB" id="A0A2B4SLC6"/>
<dbReference type="OrthoDB" id="5945899at2759"/>
<dbReference type="InterPro" id="IPR013320">
    <property type="entry name" value="ConA-like_dom_sf"/>
</dbReference>
<dbReference type="PROSITE" id="PS50041">
    <property type="entry name" value="C_TYPE_LECTIN_2"/>
    <property type="match status" value="2"/>
</dbReference>
<keyword evidence="4" id="KW-1185">Reference proteome</keyword>
<dbReference type="PROSITE" id="PS00615">
    <property type="entry name" value="C_TYPE_LECTIN_1"/>
    <property type="match status" value="1"/>
</dbReference>
<dbReference type="SUPFAM" id="SSF56436">
    <property type="entry name" value="C-type lectin-like"/>
    <property type="match status" value="2"/>
</dbReference>
<dbReference type="Proteomes" id="UP000225706">
    <property type="component" value="Unassembled WGS sequence"/>
</dbReference>
<proteinExistence type="predicted"/>
<dbReference type="SMART" id="SM00034">
    <property type="entry name" value="CLECT"/>
    <property type="match status" value="1"/>
</dbReference>
<protein>
    <submittedName>
        <fullName evidence="3">Aggrecan core protein</fullName>
    </submittedName>
</protein>